<dbReference type="AlphaFoldDB" id="A0A6C0ESU5"/>
<reference evidence="2" key="1">
    <citation type="journal article" date="2020" name="Nature">
        <title>Giant virus diversity and host interactions through global metagenomics.</title>
        <authorList>
            <person name="Schulz F."/>
            <person name="Roux S."/>
            <person name="Paez-Espino D."/>
            <person name="Jungbluth S."/>
            <person name="Walsh D.A."/>
            <person name="Denef V.J."/>
            <person name="McMahon K.D."/>
            <person name="Konstantinidis K.T."/>
            <person name="Eloe-Fadrosh E.A."/>
            <person name="Kyrpides N.C."/>
            <person name="Woyke T."/>
        </authorList>
    </citation>
    <scope>NUCLEOTIDE SEQUENCE</scope>
    <source>
        <strain evidence="2">GVMAG-M-3300009155-2</strain>
    </source>
</reference>
<organism evidence="2">
    <name type="scientific">viral metagenome</name>
    <dbReference type="NCBI Taxonomy" id="1070528"/>
    <lineage>
        <taxon>unclassified sequences</taxon>
        <taxon>metagenomes</taxon>
        <taxon>organismal metagenomes</taxon>
    </lineage>
</organism>
<dbReference type="EMBL" id="MN738919">
    <property type="protein sequence ID" value="QHT31399.1"/>
    <property type="molecule type" value="Genomic_DNA"/>
</dbReference>
<sequence>MEWKWTKGEPYERSRRPLKNNNISNEEEIITAQFTKEQEISAYSSSLFHDENTWDILNQSIANSGFKVSNKREDLDFKIADRELIQQKGFNPFLCENNYVDDMTVRDTFLKPVNTSEDRIKNRNDPN</sequence>
<accession>A0A6C0ESU5</accession>
<feature type="compositionally biased region" description="Basic and acidic residues" evidence="1">
    <location>
        <begin position="1"/>
        <end position="15"/>
    </location>
</feature>
<evidence type="ECO:0000256" key="1">
    <source>
        <dbReference type="SAM" id="MobiDB-lite"/>
    </source>
</evidence>
<name>A0A6C0ESU5_9ZZZZ</name>
<feature type="region of interest" description="Disordered" evidence="1">
    <location>
        <begin position="1"/>
        <end position="22"/>
    </location>
</feature>
<protein>
    <submittedName>
        <fullName evidence="2">Uncharacterized protein</fullName>
    </submittedName>
</protein>
<proteinExistence type="predicted"/>
<evidence type="ECO:0000313" key="2">
    <source>
        <dbReference type="EMBL" id="QHT31399.1"/>
    </source>
</evidence>